<feature type="compositionally biased region" description="Basic and acidic residues" evidence="2">
    <location>
        <begin position="559"/>
        <end position="570"/>
    </location>
</feature>
<comment type="caution">
    <text evidence="4">The sequence shown here is derived from an EMBL/GenBank/DDBJ whole genome shotgun (WGS) entry which is preliminary data.</text>
</comment>
<reference evidence="4 5" key="1">
    <citation type="submission" date="2023-09" db="EMBL/GenBank/DDBJ databases">
        <title>Multi-omics analysis of a traditional fermented food reveals byproduct-associated fungal strains for waste-to-food upcycling.</title>
        <authorList>
            <consortium name="Lawrence Berkeley National Laboratory"/>
            <person name="Rekdal V.M."/>
            <person name="Villalobos-Escobedo J.M."/>
            <person name="Rodriguez-Valeron N."/>
            <person name="Garcia M.O."/>
            <person name="Vasquez D.P."/>
            <person name="Damayanti I."/>
            <person name="Sorensen P.M."/>
            <person name="Baidoo E.E."/>
            <person name="De Carvalho A.C."/>
            <person name="Riley R."/>
            <person name="Lipzen A."/>
            <person name="He G."/>
            <person name="Yan M."/>
            <person name="Haridas S."/>
            <person name="Daum C."/>
            <person name="Yoshinaga Y."/>
            <person name="Ng V."/>
            <person name="Grigoriev I.V."/>
            <person name="Munk R."/>
            <person name="Nuraida L."/>
            <person name="Wijaya C.H."/>
            <person name="Morales P.-C."/>
            <person name="Keasling J.D."/>
        </authorList>
    </citation>
    <scope>NUCLEOTIDE SEQUENCE [LARGE SCALE GENOMIC DNA]</scope>
    <source>
        <strain evidence="4 5">FGSC 2613</strain>
    </source>
</reference>
<dbReference type="SUPFAM" id="SSF48056">
    <property type="entry name" value="Di-copper centre-containing domain"/>
    <property type="match status" value="1"/>
</dbReference>
<feature type="region of interest" description="Disordered" evidence="2">
    <location>
        <begin position="215"/>
        <end position="240"/>
    </location>
</feature>
<name>A0ABR3D601_NEUIN</name>
<dbReference type="Pfam" id="PF00264">
    <property type="entry name" value="Tyrosinase"/>
    <property type="match status" value="1"/>
</dbReference>
<feature type="compositionally biased region" description="Polar residues" evidence="2">
    <location>
        <begin position="571"/>
        <end position="588"/>
    </location>
</feature>
<proteinExistence type="predicted"/>
<feature type="compositionally biased region" description="Basic residues" evidence="2">
    <location>
        <begin position="525"/>
        <end position="535"/>
    </location>
</feature>
<feature type="region of interest" description="Disordered" evidence="2">
    <location>
        <begin position="477"/>
        <end position="603"/>
    </location>
</feature>
<dbReference type="InterPro" id="IPR002227">
    <property type="entry name" value="Tyrosinase_Cu-bd"/>
</dbReference>
<keyword evidence="1" id="KW-0479">Metal-binding</keyword>
<keyword evidence="5" id="KW-1185">Reference proteome</keyword>
<dbReference type="Proteomes" id="UP001451303">
    <property type="component" value="Unassembled WGS sequence"/>
</dbReference>
<evidence type="ECO:0000313" key="4">
    <source>
        <dbReference type="EMBL" id="KAL0467683.1"/>
    </source>
</evidence>
<accession>A0ABR3D601</accession>
<evidence type="ECO:0000256" key="1">
    <source>
        <dbReference type="ARBA" id="ARBA00022723"/>
    </source>
</evidence>
<dbReference type="InterPro" id="IPR050316">
    <property type="entry name" value="Tyrosinase/Hemocyanin"/>
</dbReference>
<evidence type="ECO:0000259" key="3">
    <source>
        <dbReference type="PROSITE" id="PS00498"/>
    </source>
</evidence>
<dbReference type="InterPro" id="IPR008922">
    <property type="entry name" value="Di-copper_centre_dom_sf"/>
</dbReference>
<gene>
    <name evidence="4" type="ORF">QR685DRAFT_366309</name>
</gene>
<feature type="compositionally biased region" description="Low complexity" evidence="2">
    <location>
        <begin position="215"/>
        <end position="228"/>
    </location>
</feature>
<evidence type="ECO:0000313" key="5">
    <source>
        <dbReference type="Proteomes" id="UP001451303"/>
    </source>
</evidence>
<dbReference type="PROSITE" id="PS00498">
    <property type="entry name" value="TYROSINASE_2"/>
    <property type="match status" value="1"/>
</dbReference>
<evidence type="ECO:0000256" key="2">
    <source>
        <dbReference type="SAM" id="MobiDB-lite"/>
    </source>
</evidence>
<feature type="domain" description="Tyrosinase copper-binding" evidence="3">
    <location>
        <begin position="357"/>
        <end position="368"/>
    </location>
</feature>
<organism evidence="4 5">
    <name type="scientific">Neurospora intermedia</name>
    <dbReference type="NCBI Taxonomy" id="5142"/>
    <lineage>
        <taxon>Eukaryota</taxon>
        <taxon>Fungi</taxon>
        <taxon>Dikarya</taxon>
        <taxon>Ascomycota</taxon>
        <taxon>Pezizomycotina</taxon>
        <taxon>Sordariomycetes</taxon>
        <taxon>Sordariomycetidae</taxon>
        <taxon>Sordariales</taxon>
        <taxon>Sordariaceae</taxon>
        <taxon>Neurospora</taxon>
    </lineage>
</organism>
<dbReference type="PANTHER" id="PTHR11474">
    <property type="entry name" value="TYROSINASE FAMILY MEMBER"/>
    <property type="match status" value="1"/>
</dbReference>
<feature type="compositionally biased region" description="Basic and acidic residues" evidence="2">
    <location>
        <begin position="675"/>
        <end position="689"/>
    </location>
</feature>
<protein>
    <recommendedName>
        <fullName evidence="3">Tyrosinase copper-binding domain-containing protein</fullName>
    </recommendedName>
</protein>
<sequence>MDVTARRTKRMMGKKRNLDPTPSTFGLIPMVTSTLLPLLLLINSFASLAAAQTTPIPVVGVKTGVDSKTGQRPIRRNINDLYARGGPQWDLYILALSEMQAMNESEELSYFSLAGIHGLPHEVWNGVEQVEGAPDTGYCPHGETIFATWHRPYVALFEQTLVSHALAIASRYPPSLLPAYTDAARTLRLPFWDWASDPSLPYAAMNDSIKVGNTPNSSLASLSPPNTNGTGGGSGAPSGAVGVQVRNPLYSYRFQEGSVMYQFDDTLGLYPQTLRCKFEDFAEDNKTVIKRWSEPWVAEEGMKEVGGQLRDSVYDLFVRPDPRGWGAGGFEDPHNTVHNNAGCGNGTMANIAWSALDPLFMLHHANTDRLIALWQAIYYQNATFNYSFPSGGQLGTKRGTILTADSPLKPFHAEFPATIGSGNATPPSDAGGFFHTSNSVADLRTFGYTYPELNTDWQTPNKDKLAAQVRQAVNKLYGSSDDGSADEQGQAGISGRDVDSDTLDEEEDGTVNDGGKKTEENNKITFRRSRSRSRSRSLSASSNSKENEEEEERGTTTTSRDDGKQTEENNKITFRSPRSISNFNSSPKKNLKQKRQTYGSQSPTKNYYYTAELSVDRSEVPLPCTISLIVNGVVMGRMALLGMPMEGIAKASMPLARPLKNVVKNGEQQQGSQSQKREVNGNEKMVGKERRGRWSSTSRLSNIEKVKLKSKGLGHVDMTPKTIIPFLKGNMTVEIRSNDQTLTDPSTVPSLHLEIQDWEYVPRKNASEFPIFQNPRKWPMGIRGPGGNGGYGGGGH</sequence>
<dbReference type="PRINTS" id="PR00092">
    <property type="entry name" value="TYROSINASE"/>
</dbReference>
<dbReference type="Gene3D" id="1.10.1280.10">
    <property type="entry name" value="Di-copper center containing domain from catechol oxidase"/>
    <property type="match status" value="1"/>
</dbReference>
<feature type="compositionally biased region" description="Acidic residues" evidence="2">
    <location>
        <begin position="500"/>
        <end position="510"/>
    </location>
</feature>
<dbReference type="PANTHER" id="PTHR11474:SF131">
    <property type="entry name" value="TYROSINASE COPPER-BINDING DOMAIN-CONTAINING PROTEIN"/>
    <property type="match status" value="1"/>
</dbReference>
<dbReference type="EMBL" id="JAVLET010000009">
    <property type="protein sequence ID" value="KAL0467683.1"/>
    <property type="molecule type" value="Genomic_DNA"/>
</dbReference>
<feature type="region of interest" description="Disordered" evidence="2">
    <location>
        <begin position="664"/>
        <end position="698"/>
    </location>
</feature>